<evidence type="ECO:0000256" key="8">
    <source>
        <dbReference type="RuleBase" id="RU004335"/>
    </source>
</evidence>
<feature type="signal peptide" evidence="10">
    <location>
        <begin position="1"/>
        <end position="29"/>
    </location>
</feature>
<name>A0A834WB18_9FABA</name>
<sequence length="343" mass="37378">MMMMTSWRNIFLFTTIASLLALQFPPSLGSFGVNYGRKGDNLPPPPEVISLYKRCGIQLLRLFDPTQDALDALRGSDLQVSLGVLNEDLQSLSSSPDAALQWVNANVAPYRNDVNFKWITLGNEVIPGDQATYVPRAMTNIQTALTTIGLTATKVTTAISMAAVTNTYPPSNGAFADQAADVMRDVVGFLEQNGSPLMLNTYPYQAYASEPDHISLAYATFQAQEPVVIDGDLKYFNLFDAMVDSVYAALEKVGGSGVPILVSETGWPTQGNDPYTSKENAQVYNQKLLAHMGSGEGTPRRPGQAVDAFIFAMFNEDQKVGTVEQNWGIFNPDMSPVYSLLNC</sequence>
<dbReference type="FunFam" id="3.20.20.80:FF:000010">
    <property type="entry name" value="glucan endo-1,3-beta-glucosidase, basic"/>
    <property type="match status" value="1"/>
</dbReference>
<evidence type="ECO:0000256" key="4">
    <source>
        <dbReference type="ARBA" id="ARBA00022801"/>
    </source>
</evidence>
<dbReference type="InterPro" id="IPR000490">
    <property type="entry name" value="Glyco_hydro_17"/>
</dbReference>
<dbReference type="Proteomes" id="UP000634136">
    <property type="component" value="Unassembled WGS sequence"/>
</dbReference>
<dbReference type="OrthoDB" id="941679at2759"/>
<protein>
    <recommendedName>
        <fullName evidence="3">glucan endo-1,3-beta-D-glucosidase</fullName>
        <ecNumber evidence="3">3.2.1.39</ecNumber>
    </recommendedName>
    <alternativeName>
        <fullName evidence="6">(1-&gt;3)-beta-glucan endohydrolase</fullName>
    </alternativeName>
    <alternativeName>
        <fullName evidence="7">Beta-1,3-endoglucanase</fullName>
    </alternativeName>
</protein>
<reference evidence="11" key="1">
    <citation type="submission" date="2020-09" db="EMBL/GenBank/DDBJ databases">
        <title>Genome-Enabled Discovery of Anthraquinone Biosynthesis in Senna tora.</title>
        <authorList>
            <person name="Kang S.-H."/>
            <person name="Pandey R.P."/>
            <person name="Lee C.-M."/>
            <person name="Sim J.-S."/>
            <person name="Jeong J.-T."/>
            <person name="Choi B.-S."/>
            <person name="Jung M."/>
            <person name="Ginzburg D."/>
            <person name="Zhao K."/>
            <person name="Won S.Y."/>
            <person name="Oh T.-J."/>
            <person name="Yu Y."/>
            <person name="Kim N.-H."/>
            <person name="Lee O.R."/>
            <person name="Lee T.-H."/>
            <person name="Bashyal P."/>
            <person name="Kim T.-S."/>
            <person name="Lee W.-H."/>
            <person name="Kawkins C."/>
            <person name="Kim C.-K."/>
            <person name="Kim J.S."/>
            <person name="Ahn B.O."/>
            <person name="Rhee S.Y."/>
            <person name="Sohng J.K."/>
        </authorList>
    </citation>
    <scope>NUCLEOTIDE SEQUENCE</scope>
    <source>
        <tissue evidence="11">Leaf</tissue>
    </source>
</reference>
<gene>
    <name evidence="11" type="ORF">G2W53_028757</name>
</gene>
<evidence type="ECO:0000313" key="11">
    <source>
        <dbReference type="EMBL" id="KAF7814788.1"/>
    </source>
</evidence>
<dbReference type="EMBL" id="JAAIUW010000009">
    <property type="protein sequence ID" value="KAF7814788.1"/>
    <property type="molecule type" value="Genomic_DNA"/>
</dbReference>
<keyword evidence="10" id="KW-0732">Signal</keyword>
<evidence type="ECO:0000256" key="6">
    <source>
        <dbReference type="ARBA" id="ARBA00033335"/>
    </source>
</evidence>
<evidence type="ECO:0000313" key="12">
    <source>
        <dbReference type="Proteomes" id="UP000634136"/>
    </source>
</evidence>
<evidence type="ECO:0000256" key="3">
    <source>
        <dbReference type="ARBA" id="ARBA00012780"/>
    </source>
</evidence>
<evidence type="ECO:0000256" key="2">
    <source>
        <dbReference type="ARBA" id="ARBA00008773"/>
    </source>
</evidence>
<dbReference type="AlphaFoldDB" id="A0A834WB18"/>
<dbReference type="InterPro" id="IPR017853">
    <property type="entry name" value="GH"/>
</dbReference>
<dbReference type="Gene3D" id="3.20.20.80">
    <property type="entry name" value="Glycosidases"/>
    <property type="match status" value="1"/>
</dbReference>
<comment type="catalytic activity">
    <reaction evidence="1">
        <text>Hydrolysis of (1-&gt;3)-beta-D-glucosidic linkages in (1-&gt;3)-beta-D-glucans.</text>
        <dbReference type="EC" id="3.2.1.39"/>
    </reaction>
</comment>
<evidence type="ECO:0000256" key="7">
    <source>
        <dbReference type="ARBA" id="ARBA00033417"/>
    </source>
</evidence>
<evidence type="ECO:0000256" key="10">
    <source>
        <dbReference type="SAM" id="SignalP"/>
    </source>
</evidence>
<dbReference type="PANTHER" id="PTHR32227">
    <property type="entry name" value="GLUCAN ENDO-1,3-BETA-GLUCOSIDASE BG1-RELATED-RELATED"/>
    <property type="match status" value="1"/>
</dbReference>
<keyword evidence="12" id="KW-1185">Reference proteome</keyword>
<dbReference type="EC" id="3.2.1.39" evidence="3"/>
<feature type="chain" id="PRO_5032444199" description="glucan endo-1,3-beta-D-glucosidase" evidence="10">
    <location>
        <begin position="30"/>
        <end position="343"/>
    </location>
</feature>
<evidence type="ECO:0000256" key="1">
    <source>
        <dbReference type="ARBA" id="ARBA00000382"/>
    </source>
</evidence>
<keyword evidence="5 9" id="KW-0326">Glycosidase</keyword>
<dbReference type="SUPFAM" id="SSF51445">
    <property type="entry name" value="(Trans)glycosidases"/>
    <property type="match status" value="1"/>
</dbReference>
<dbReference type="PROSITE" id="PS00587">
    <property type="entry name" value="GLYCOSYL_HYDROL_F17"/>
    <property type="match status" value="1"/>
</dbReference>
<dbReference type="Pfam" id="PF00332">
    <property type="entry name" value="Glyco_hydro_17"/>
    <property type="match status" value="1"/>
</dbReference>
<comment type="caution">
    <text evidence="11">The sequence shown here is derived from an EMBL/GenBank/DDBJ whole genome shotgun (WGS) entry which is preliminary data.</text>
</comment>
<dbReference type="GO" id="GO:0005975">
    <property type="term" value="P:carbohydrate metabolic process"/>
    <property type="evidence" value="ECO:0007669"/>
    <property type="project" value="InterPro"/>
</dbReference>
<evidence type="ECO:0000256" key="5">
    <source>
        <dbReference type="ARBA" id="ARBA00023295"/>
    </source>
</evidence>
<evidence type="ECO:0000256" key="9">
    <source>
        <dbReference type="RuleBase" id="RU004336"/>
    </source>
</evidence>
<keyword evidence="4 9" id="KW-0378">Hydrolase</keyword>
<organism evidence="11 12">
    <name type="scientific">Senna tora</name>
    <dbReference type="NCBI Taxonomy" id="362788"/>
    <lineage>
        <taxon>Eukaryota</taxon>
        <taxon>Viridiplantae</taxon>
        <taxon>Streptophyta</taxon>
        <taxon>Embryophyta</taxon>
        <taxon>Tracheophyta</taxon>
        <taxon>Spermatophyta</taxon>
        <taxon>Magnoliopsida</taxon>
        <taxon>eudicotyledons</taxon>
        <taxon>Gunneridae</taxon>
        <taxon>Pentapetalae</taxon>
        <taxon>rosids</taxon>
        <taxon>fabids</taxon>
        <taxon>Fabales</taxon>
        <taxon>Fabaceae</taxon>
        <taxon>Caesalpinioideae</taxon>
        <taxon>Cassia clade</taxon>
        <taxon>Senna</taxon>
    </lineage>
</organism>
<proteinExistence type="inferred from homology"/>
<accession>A0A834WB18</accession>
<dbReference type="InterPro" id="IPR044965">
    <property type="entry name" value="Glyco_hydro_17_plant"/>
</dbReference>
<dbReference type="GO" id="GO:0042973">
    <property type="term" value="F:glucan endo-1,3-beta-D-glucosidase activity"/>
    <property type="evidence" value="ECO:0007669"/>
    <property type="project" value="UniProtKB-EC"/>
</dbReference>
<comment type="similarity">
    <text evidence="2 8">Belongs to the glycosyl hydrolase 17 family.</text>
</comment>